<dbReference type="AlphaFoldDB" id="A0A9P6T511"/>
<evidence type="ECO:0000313" key="2">
    <source>
        <dbReference type="EMBL" id="KAG0139116.1"/>
    </source>
</evidence>
<keyword evidence="3" id="KW-1185">Reference proteome</keyword>
<feature type="signal peptide" evidence="1">
    <location>
        <begin position="1"/>
        <end position="19"/>
    </location>
</feature>
<gene>
    <name evidence="2" type="ORF">CROQUDRAFT_111749</name>
</gene>
<protein>
    <recommendedName>
        <fullName evidence="4">Secreted protein</fullName>
    </recommendedName>
</protein>
<evidence type="ECO:0000256" key="1">
    <source>
        <dbReference type="SAM" id="SignalP"/>
    </source>
</evidence>
<accession>A0A9P6T511</accession>
<evidence type="ECO:0000313" key="3">
    <source>
        <dbReference type="Proteomes" id="UP000886653"/>
    </source>
</evidence>
<organism evidence="2 3">
    <name type="scientific">Cronartium quercuum f. sp. fusiforme G11</name>
    <dbReference type="NCBI Taxonomy" id="708437"/>
    <lineage>
        <taxon>Eukaryota</taxon>
        <taxon>Fungi</taxon>
        <taxon>Dikarya</taxon>
        <taxon>Basidiomycota</taxon>
        <taxon>Pucciniomycotina</taxon>
        <taxon>Pucciniomycetes</taxon>
        <taxon>Pucciniales</taxon>
        <taxon>Coleosporiaceae</taxon>
        <taxon>Cronartium</taxon>
    </lineage>
</organism>
<dbReference type="EMBL" id="MU167797">
    <property type="protein sequence ID" value="KAG0139116.1"/>
    <property type="molecule type" value="Genomic_DNA"/>
</dbReference>
<name>A0A9P6T511_9BASI</name>
<reference evidence="2" key="1">
    <citation type="submission" date="2013-11" db="EMBL/GenBank/DDBJ databases">
        <title>Genome sequence of the fusiform rust pathogen reveals effectors for host alternation and coevolution with pine.</title>
        <authorList>
            <consortium name="DOE Joint Genome Institute"/>
            <person name="Smith K."/>
            <person name="Pendleton A."/>
            <person name="Kubisiak T."/>
            <person name="Anderson C."/>
            <person name="Salamov A."/>
            <person name="Aerts A."/>
            <person name="Riley R."/>
            <person name="Clum A."/>
            <person name="Lindquist E."/>
            <person name="Ence D."/>
            <person name="Campbell M."/>
            <person name="Kronenberg Z."/>
            <person name="Feau N."/>
            <person name="Dhillon B."/>
            <person name="Hamelin R."/>
            <person name="Burleigh J."/>
            <person name="Smith J."/>
            <person name="Yandell M."/>
            <person name="Nelson C."/>
            <person name="Grigoriev I."/>
            <person name="Davis J."/>
        </authorList>
    </citation>
    <scope>NUCLEOTIDE SEQUENCE</scope>
    <source>
        <strain evidence="2">G11</strain>
    </source>
</reference>
<sequence length="141" mass="15609">MRGVLKLVSLLVFASVSFAFENLKGPVVTCDWNAAHKQNIDFGECLQVLDKYRYEQGWIVDNKPENRKSCYGCQVVFETQDESNIVIPKDVARNAVRGILESCNGHAGATSITYRKGRNGYGSVVVAVRNGVGKQCDSGFW</sequence>
<evidence type="ECO:0008006" key="4">
    <source>
        <dbReference type="Google" id="ProtNLM"/>
    </source>
</evidence>
<keyword evidence="1" id="KW-0732">Signal</keyword>
<feature type="chain" id="PRO_5040337035" description="Secreted protein" evidence="1">
    <location>
        <begin position="20"/>
        <end position="141"/>
    </location>
</feature>
<comment type="caution">
    <text evidence="2">The sequence shown here is derived from an EMBL/GenBank/DDBJ whole genome shotgun (WGS) entry which is preliminary data.</text>
</comment>
<dbReference type="OrthoDB" id="10473092at2759"/>
<proteinExistence type="predicted"/>
<dbReference type="Proteomes" id="UP000886653">
    <property type="component" value="Unassembled WGS sequence"/>
</dbReference>